<proteinExistence type="inferred from homology"/>
<gene>
    <name evidence="4" type="ORF">HINF_LOCUS51475</name>
    <name evidence="3" type="ORF">HINF_LOCUS53613</name>
</gene>
<dbReference type="GO" id="GO:0005524">
    <property type="term" value="F:ATP binding"/>
    <property type="evidence" value="ECO:0007669"/>
    <property type="project" value="UniProtKB-UniRule"/>
</dbReference>
<dbReference type="GO" id="GO:0045116">
    <property type="term" value="P:protein neddylation"/>
    <property type="evidence" value="ECO:0007669"/>
    <property type="project" value="UniProtKB-UniRule"/>
</dbReference>
<dbReference type="EC" id="6.2.1.64" evidence="1"/>
<keyword evidence="1" id="KW-0547">Nucleotide-binding</keyword>
<evidence type="ECO:0000256" key="1">
    <source>
        <dbReference type="RuleBase" id="RU368009"/>
    </source>
</evidence>
<dbReference type="Pfam" id="PF00899">
    <property type="entry name" value="ThiF"/>
    <property type="match status" value="1"/>
</dbReference>
<feature type="domain" description="THIF-type NAD/FAD binding fold" evidence="2">
    <location>
        <begin position="2"/>
        <end position="127"/>
    </location>
</feature>
<evidence type="ECO:0000313" key="4">
    <source>
        <dbReference type="EMBL" id="CAL6064684.1"/>
    </source>
</evidence>
<dbReference type="Proteomes" id="UP001642409">
    <property type="component" value="Unassembled WGS sequence"/>
</dbReference>
<dbReference type="PANTHER" id="PTHR10953:SF6">
    <property type="entry name" value="NEDD8-ACTIVATING ENZYME E1 CATALYTIC SUBUNIT"/>
    <property type="match status" value="1"/>
</dbReference>
<evidence type="ECO:0000259" key="2">
    <source>
        <dbReference type="Pfam" id="PF00899"/>
    </source>
</evidence>
<dbReference type="InterPro" id="IPR035985">
    <property type="entry name" value="Ubiquitin-activating_enz"/>
</dbReference>
<comment type="catalytic activity">
    <reaction evidence="1">
        <text>ATP + [NEDD8 protein] + [E1 NEDD8-activating enzyme]-L-cysteine = AMP + diphosphate + [E1 NEDD8-activating enzyme]-S-[NEDD8 protein]-yl-L-cysteine.</text>
        <dbReference type="EC" id="6.2.1.64"/>
    </reaction>
</comment>
<comment type="similarity">
    <text evidence="1">Belongs to the ubiquitin-activating E1 family. UBA3 subfamily.</text>
</comment>
<dbReference type="PANTHER" id="PTHR10953">
    <property type="entry name" value="UBIQUITIN-ACTIVATING ENZYME E1"/>
    <property type="match status" value="1"/>
</dbReference>
<keyword evidence="5" id="KW-1185">Reference proteome</keyword>
<accession>A0AA86VGI2</accession>
<dbReference type="GO" id="GO:0005634">
    <property type="term" value="C:nucleus"/>
    <property type="evidence" value="ECO:0007669"/>
    <property type="project" value="TreeGrafter"/>
</dbReference>
<dbReference type="SUPFAM" id="SSF69572">
    <property type="entry name" value="Activating enzymes of the ubiquitin-like proteins"/>
    <property type="match status" value="1"/>
</dbReference>
<dbReference type="GO" id="GO:0005737">
    <property type="term" value="C:cytoplasm"/>
    <property type="evidence" value="ECO:0007669"/>
    <property type="project" value="TreeGrafter"/>
</dbReference>
<sequence length="281" mass="31736">MKLVIVGLGGIGSQVIDSIIRGDFPTAISHIALVDPDIVEQHNLNNQLFDQNHVSQFKALIQQQKLASTQIQTSVHLKQIQSTDLSFEPDFAISCVDNVPARYHITSRFKSVLDFGAEGWECSIRFYGFGFHPFSSELFVSNKETICEQKIRKVEDLIYLLSNQITDLNELVYAVNQKAQMYNFKQINAQDAARTLNMVTSAPKAVHGFCVAFGFQLLKKHISGAEVPDLTNISFLDGIFVNEIYLRKKKEKVLVRGNIIVDWAEMGITSENHSDTQEYYI</sequence>
<name>A0AA86VGI2_9EUKA</name>
<evidence type="ECO:0000313" key="3">
    <source>
        <dbReference type="EMBL" id="CAI9965968.1"/>
    </source>
</evidence>
<comment type="function">
    <text evidence="1">Catalytic subunit of the dimeric E1 enzyme, which activates NEDD8.</text>
</comment>
<comment type="caution">
    <text evidence="3">The sequence shown here is derived from an EMBL/GenBank/DDBJ whole genome shotgun (WGS) entry which is preliminary data.</text>
</comment>
<dbReference type="EMBL" id="CATOUU010000997">
    <property type="protein sequence ID" value="CAI9965968.1"/>
    <property type="molecule type" value="Genomic_DNA"/>
</dbReference>
<protein>
    <recommendedName>
        <fullName evidence="1">NEDD8-activating enzyme E1 catalytic subunit</fullName>
        <ecNumber evidence="1">6.2.1.64</ecNumber>
    </recommendedName>
</protein>
<dbReference type="InterPro" id="IPR000594">
    <property type="entry name" value="ThiF_NAD_FAD-bd"/>
</dbReference>
<reference evidence="3" key="1">
    <citation type="submission" date="2023-06" db="EMBL/GenBank/DDBJ databases">
        <authorList>
            <person name="Kurt Z."/>
        </authorList>
    </citation>
    <scope>NUCLEOTIDE SEQUENCE</scope>
</reference>
<keyword evidence="1" id="KW-0067">ATP-binding</keyword>
<dbReference type="Gene3D" id="3.40.50.720">
    <property type="entry name" value="NAD(P)-binding Rossmann-like Domain"/>
    <property type="match status" value="1"/>
</dbReference>
<dbReference type="GO" id="GO:0019781">
    <property type="term" value="F:NEDD8 activating enzyme activity"/>
    <property type="evidence" value="ECO:0007669"/>
    <property type="project" value="UniProtKB-UniRule"/>
</dbReference>
<dbReference type="AlphaFoldDB" id="A0AA86VGI2"/>
<dbReference type="InterPro" id="IPR045886">
    <property type="entry name" value="ThiF/MoeB/HesA"/>
</dbReference>
<organism evidence="3">
    <name type="scientific">Hexamita inflata</name>
    <dbReference type="NCBI Taxonomy" id="28002"/>
    <lineage>
        <taxon>Eukaryota</taxon>
        <taxon>Metamonada</taxon>
        <taxon>Diplomonadida</taxon>
        <taxon>Hexamitidae</taxon>
        <taxon>Hexamitinae</taxon>
        <taxon>Hexamita</taxon>
    </lineage>
</organism>
<comment type="pathway">
    <text evidence="1">Protein modification; protein neddylation.</text>
</comment>
<reference evidence="4 5" key="2">
    <citation type="submission" date="2024-07" db="EMBL/GenBank/DDBJ databases">
        <authorList>
            <person name="Akdeniz Z."/>
        </authorList>
    </citation>
    <scope>NUCLEOTIDE SEQUENCE [LARGE SCALE GENOMIC DNA]</scope>
</reference>
<keyword evidence="1" id="KW-0833">Ubl conjugation pathway</keyword>
<dbReference type="EMBL" id="CAXDID020000251">
    <property type="protein sequence ID" value="CAL6064684.1"/>
    <property type="molecule type" value="Genomic_DNA"/>
</dbReference>
<evidence type="ECO:0000313" key="5">
    <source>
        <dbReference type="Proteomes" id="UP001642409"/>
    </source>
</evidence>
<keyword evidence="1" id="KW-0436">Ligase</keyword>